<keyword evidence="3" id="KW-0238">DNA-binding</keyword>
<reference evidence="6" key="2">
    <citation type="submission" date="2020-08" db="EMBL/GenBank/DDBJ databases">
        <title>Plant Genome Project.</title>
        <authorList>
            <person name="Zhang R.-G."/>
        </authorList>
    </citation>
    <scope>NUCLEOTIDE SEQUENCE</scope>
    <source>
        <strain evidence="6">Huo1</strain>
        <tissue evidence="6">Leaf</tissue>
    </source>
</reference>
<dbReference type="Proteomes" id="UP000298416">
    <property type="component" value="Unassembled WGS sequence"/>
</dbReference>
<name>A0A8X8ZYY5_SALSN</name>
<keyword evidence="2" id="KW-0805">Transcription regulation</keyword>
<protein>
    <submittedName>
        <fullName evidence="6">Uncharacterized protein</fullName>
    </submittedName>
</protein>
<proteinExistence type="predicted"/>
<comment type="subcellular location">
    <subcellularLocation>
        <location evidence="1">Nucleus</location>
    </subcellularLocation>
</comment>
<evidence type="ECO:0000256" key="5">
    <source>
        <dbReference type="ARBA" id="ARBA00023242"/>
    </source>
</evidence>
<dbReference type="GO" id="GO:0005634">
    <property type="term" value="C:nucleus"/>
    <property type="evidence" value="ECO:0007669"/>
    <property type="project" value="UniProtKB-SubCell"/>
</dbReference>
<accession>A0A8X8ZYY5</accession>
<dbReference type="AlphaFoldDB" id="A0A8X8ZYY5"/>
<keyword evidence="5" id="KW-0539">Nucleus</keyword>
<dbReference type="GO" id="GO:0003677">
    <property type="term" value="F:DNA binding"/>
    <property type="evidence" value="ECO:0007669"/>
    <property type="project" value="UniProtKB-KW"/>
</dbReference>
<comment type="caution">
    <text evidence="6">The sequence shown here is derived from an EMBL/GenBank/DDBJ whole genome shotgun (WGS) entry which is preliminary data.</text>
</comment>
<evidence type="ECO:0000256" key="4">
    <source>
        <dbReference type="ARBA" id="ARBA00023163"/>
    </source>
</evidence>
<keyword evidence="7" id="KW-1185">Reference proteome</keyword>
<evidence type="ECO:0000313" key="6">
    <source>
        <dbReference type="EMBL" id="KAG6422457.1"/>
    </source>
</evidence>
<sequence>MEATRSPQFLPPKSIITQFDATNFPPQNPNHKVGFPIPAPPLRFLFWKSLSRTDATSRLSINERFRPGMMGALTAAERRSVETEFLGVPTTMDEMLGDNTRYQLRLKGKTAGAMVLQKEWKDLAIRNGLVEGDAVGGYGYRNHLGQFCLIISVVRGE</sequence>
<evidence type="ECO:0000256" key="3">
    <source>
        <dbReference type="ARBA" id="ARBA00023125"/>
    </source>
</evidence>
<dbReference type="EMBL" id="PNBA02000006">
    <property type="protein sequence ID" value="KAG6422457.1"/>
    <property type="molecule type" value="Genomic_DNA"/>
</dbReference>
<gene>
    <name evidence="6" type="ORF">SASPL_119029</name>
</gene>
<dbReference type="Gene3D" id="2.40.330.10">
    <property type="entry name" value="DNA-binding pseudobarrel domain"/>
    <property type="match status" value="1"/>
</dbReference>
<evidence type="ECO:0000256" key="2">
    <source>
        <dbReference type="ARBA" id="ARBA00023015"/>
    </source>
</evidence>
<keyword evidence="4" id="KW-0804">Transcription</keyword>
<evidence type="ECO:0000313" key="7">
    <source>
        <dbReference type="Proteomes" id="UP000298416"/>
    </source>
</evidence>
<reference evidence="6" key="1">
    <citation type="submission" date="2018-01" db="EMBL/GenBank/DDBJ databases">
        <authorList>
            <person name="Mao J.F."/>
        </authorList>
    </citation>
    <scope>NUCLEOTIDE SEQUENCE</scope>
    <source>
        <strain evidence="6">Huo1</strain>
        <tissue evidence="6">Leaf</tissue>
    </source>
</reference>
<dbReference type="InterPro" id="IPR015300">
    <property type="entry name" value="DNA-bd_pseudobarrel_sf"/>
</dbReference>
<evidence type="ECO:0000256" key="1">
    <source>
        <dbReference type="ARBA" id="ARBA00004123"/>
    </source>
</evidence>
<organism evidence="6">
    <name type="scientific">Salvia splendens</name>
    <name type="common">Scarlet sage</name>
    <dbReference type="NCBI Taxonomy" id="180675"/>
    <lineage>
        <taxon>Eukaryota</taxon>
        <taxon>Viridiplantae</taxon>
        <taxon>Streptophyta</taxon>
        <taxon>Embryophyta</taxon>
        <taxon>Tracheophyta</taxon>
        <taxon>Spermatophyta</taxon>
        <taxon>Magnoliopsida</taxon>
        <taxon>eudicotyledons</taxon>
        <taxon>Gunneridae</taxon>
        <taxon>Pentapetalae</taxon>
        <taxon>asterids</taxon>
        <taxon>lamiids</taxon>
        <taxon>Lamiales</taxon>
        <taxon>Lamiaceae</taxon>
        <taxon>Nepetoideae</taxon>
        <taxon>Mentheae</taxon>
        <taxon>Salviinae</taxon>
        <taxon>Salvia</taxon>
        <taxon>Salvia subgen. Calosphace</taxon>
        <taxon>core Calosphace</taxon>
    </lineage>
</organism>